<dbReference type="AlphaFoldDB" id="A0A9P1N1K2"/>
<gene>
    <name evidence="1" type="ORF">CAMP_LOCUS9150</name>
</gene>
<comment type="caution">
    <text evidence="1">The sequence shown here is derived from an EMBL/GenBank/DDBJ whole genome shotgun (WGS) entry which is preliminary data.</text>
</comment>
<dbReference type="Proteomes" id="UP001152747">
    <property type="component" value="Unassembled WGS sequence"/>
</dbReference>
<name>A0A9P1N1K2_9PELO</name>
<organism evidence="1 2">
    <name type="scientific">Caenorhabditis angaria</name>
    <dbReference type="NCBI Taxonomy" id="860376"/>
    <lineage>
        <taxon>Eukaryota</taxon>
        <taxon>Metazoa</taxon>
        <taxon>Ecdysozoa</taxon>
        <taxon>Nematoda</taxon>
        <taxon>Chromadorea</taxon>
        <taxon>Rhabditida</taxon>
        <taxon>Rhabditina</taxon>
        <taxon>Rhabditomorpha</taxon>
        <taxon>Rhabditoidea</taxon>
        <taxon>Rhabditidae</taxon>
        <taxon>Peloderinae</taxon>
        <taxon>Caenorhabditis</taxon>
    </lineage>
</organism>
<evidence type="ECO:0000313" key="1">
    <source>
        <dbReference type="EMBL" id="CAI5446513.1"/>
    </source>
</evidence>
<accession>A0A9P1N1K2</accession>
<keyword evidence="2" id="KW-1185">Reference proteome</keyword>
<dbReference type="EMBL" id="CANHGI010000003">
    <property type="protein sequence ID" value="CAI5446513.1"/>
    <property type="molecule type" value="Genomic_DNA"/>
</dbReference>
<protein>
    <submittedName>
        <fullName evidence="1">Uncharacterized protein</fullName>
    </submittedName>
</protein>
<evidence type="ECO:0000313" key="2">
    <source>
        <dbReference type="Proteomes" id="UP001152747"/>
    </source>
</evidence>
<reference evidence="1" key="1">
    <citation type="submission" date="2022-11" db="EMBL/GenBank/DDBJ databases">
        <authorList>
            <person name="Kikuchi T."/>
        </authorList>
    </citation>
    <scope>NUCLEOTIDE SEQUENCE</scope>
    <source>
        <strain evidence="1">PS1010</strain>
    </source>
</reference>
<sequence>MGWGTGGENDMSANSRITGGSFDEIVLVRHSGGCPKVRRQVYKSVDYAHSKQSSIRLTMRYIQTHSNVKIVFNAAYNNDLLLILDTISKQPICLEVDPPCGVLDPREAVL</sequence>
<proteinExistence type="predicted"/>